<feature type="domain" description="Fe2OG dioxygenase" evidence="6">
    <location>
        <begin position="254"/>
        <end position="364"/>
    </location>
</feature>
<proteinExistence type="predicted"/>
<evidence type="ECO:0000256" key="3">
    <source>
        <dbReference type="ARBA" id="ARBA00022964"/>
    </source>
</evidence>
<dbReference type="GO" id="GO:0031418">
    <property type="term" value="F:L-ascorbic acid binding"/>
    <property type="evidence" value="ECO:0007669"/>
    <property type="project" value="InterPro"/>
</dbReference>
<dbReference type="GO" id="GO:0051213">
    <property type="term" value="F:dioxygenase activity"/>
    <property type="evidence" value="ECO:0007669"/>
    <property type="project" value="UniProtKB-KW"/>
</dbReference>
<comment type="caution">
    <text evidence="7">The sequence shown here is derived from an EMBL/GenBank/DDBJ whole genome shotgun (WGS) entry which is preliminary data.</text>
</comment>
<protein>
    <recommendedName>
        <fullName evidence="6">Fe2OG dioxygenase domain-containing protein</fullName>
    </recommendedName>
</protein>
<dbReference type="PANTHER" id="PTHR46656">
    <property type="entry name" value="PUTATIVE-RELATED"/>
    <property type="match status" value="1"/>
</dbReference>
<dbReference type="EMBL" id="JAGTXO010000010">
    <property type="protein sequence ID" value="KAG8465663.1"/>
    <property type="molecule type" value="Genomic_DNA"/>
</dbReference>
<reference evidence="7" key="1">
    <citation type="submission" date="2021-05" db="EMBL/GenBank/DDBJ databases">
        <title>The genome of the haptophyte Pavlova lutheri (Diacronema luteri, Pavlovales) - a model for lipid biosynthesis in eukaryotic algae.</title>
        <authorList>
            <person name="Hulatt C.J."/>
            <person name="Posewitz M.C."/>
        </authorList>
    </citation>
    <scope>NUCLEOTIDE SEQUENCE</scope>
    <source>
        <strain evidence="7">NIVA-4/92</strain>
    </source>
</reference>
<dbReference type="Pfam" id="PF13692">
    <property type="entry name" value="Glyco_trans_1_4"/>
    <property type="match status" value="1"/>
</dbReference>
<name>A0A8J5XET9_DIALT</name>
<dbReference type="InterPro" id="IPR005123">
    <property type="entry name" value="Oxoglu/Fe-dep_dioxygenase_dom"/>
</dbReference>
<dbReference type="Proteomes" id="UP000751190">
    <property type="component" value="Unassembled WGS sequence"/>
</dbReference>
<dbReference type="PANTHER" id="PTHR46656:SF3">
    <property type="entry name" value="PUTATIVE-RELATED"/>
    <property type="match status" value="1"/>
</dbReference>
<dbReference type="Gene3D" id="2.60.120.620">
    <property type="entry name" value="q2cbj1_9rhob like domain"/>
    <property type="match status" value="1"/>
</dbReference>
<evidence type="ECO:0000256" key="5">
    <source>
        <dbReference type="ARBA" id="ARBA00023004"/>
    </source>
</evidence>
<organism evidence="7 8">
    <name type="scientific">Diacronema lutheri</name>
    <name type="common">Unicellular marine alga</name>
    <name type="synonym">Monochrysis lutheri</name>
    <dbReference type="NCBI Taxonomy" id="2081491"/>
    <lineage>
        <taxon>Eukaryota</taxon>
        <taxon>Haptista</taxon>
        <taxon>Haptophyta</taxon>
        <taxon>Pavlovophyceae</taxon>
        <taxon>Pavlovales</taxon>
        <taxon>Pavlovaceae</taxon>
        <taxon>Diacronema</taxon>
    </lineage>
</organism>
<dbReference type="PROSITE" id="PS51471">
    <property type="entry name" value="FE2OG_OXY"/>
    <property type="match status" value="1"/>
</dbReference>
<keyword evidence="5" id="KW-0408">Iron</keyword>
<keyword evidence="2" id="KW-0479">Metal-binding</keyword>
<dbReference type="InterPro" id="IPR044862">
    <property type="entry name" value="Pro_4_hyd_alph_FE2OG_OXY"/>
</dbReference>
<accession>A0A8J5XET9</accession>
<evidence type="ECO:0000256" key="1">
    <source>
        <dbReference type="ARBA" id="ARBA00001961"/>
    </source>
</evidence>
<dbReference type="Gene3D" id="3.40.50.2000">
    <property type="entry name" value="Glycogen Phosphorylase B"/>
    <property type="match status" value="1"/>
</dbReference>
<keyword evidence="8" id="KW-1185">Reference proteome</keyword>
<evidence type="ECO:0000259" key="6">
    <source>
        <dbReference type="PROSITE" id="PS51471"/>
    </source>
</evidence>
<evidence type="ECO:0000256" key="4">
    <source>
        <dbReference type="ARBA" id="ARBA00023002"/>
    </source>
</evidence>
<evidence type="ECO:0000313" key="8">
    <source>
        <dbReference type="Proteomes" id="UP000751190"/>
    </source>
</evidence>
<evidence type="ECO:0000313" key="7">
    <source>
        <dbReference type="EMBL" id="KAG8465663.1"/>
    </source>
</evidence>
<dbReference type="GO" id="GO:0016705">
    <property type="term" value="F:oxidoreductase activity, acting on paired donors, with incorporation or reduction of molecular oxygen"/>
    <property type="evidence" value="ECO:0007669"/>
    <property type="project" value="InterPro"/>
</dbReference>
<comment type="cofactor">
    <cofactor evidence="1">
        <name>L-ascorbate</name>
        <dbReference type="ChEBI" id="CHEBI:38290"/>
    </cofactor>
</comment>
<sequence length="889" mass="93996">MAEDDDLSGLLAHLGMGLYALTFEEYGLRSTAALPRERTERDALFAELGLTPNDRWRLDEVMRDRAALSRFAQLRAEPDPFDAATVRRQRAANEARRAAFDAALGAHAAAAPVARARAHEAFAALAAAHEADALCAQPVRVLEPSAFGAAEVASLLQAEHVATLLRDGLVVVDGALNPHAVSRARAEASRLALQPTVQESRRVRGDEICWIDVRDGSHGVGPANPALARCAALLVGALAVLNDTLPRARARSDAPHRVMLARYAGAAAYAPHYDNPSADPRASALDERRRREWTIILYLNAVDWPPERGGLLRCRRADEAAARVDIAPVGGRLVIFDAQSVLHEVLPMAAPRDERYALTLWSVQRTHGDSGCGDPGGAECAPRDPSPAVAVLFASVGCALEHAAGSSSLAIENGEYLGLLAGARVPCAHAALDADAVLAEMRRAQHARGAGDARDVDLRAAEEYASAVRRRLARAPPVDWARVRDGAALRDLELSGSCELARALAEPARTPVLIVVLDGYDVLHGLTVDALAAVALARARACGADVARLGDARTAVRAMCETSRVSGASARRLSRADAVWVPAPNSARALRASGTGGRMDAIRELPQLSAPSPAAARAAHARAPEPTRPRGFELLSILVGTDGWHFSRKGVDVLLRAFRDALGHADSRDARLVIKVGSRTDAERLRAYARDAHGGELAGLLRDEQLVLVAGWQSAEQLDDMLARCDVFVSAARGEGWCRPLADAMALGKPVVGVPGSGGPAAFLDESVGWCVRSSATCVAWLPSADGARARAVAANEFGEWAEPDASHLAQIIRRLYDERAGSADVASRAAAAAERMRERYSAEPVRARLLALVAELAATRAGAAIGGADGGCEGAQAACAPRYDVLSV</sequence>
<dbReference type="InterPro" id="IPR006620">
    <property type="entry name" value="Pro_4_hyd_alph"/>
</dbReference>
<dbReference type="CDD" id="cd01635">
    <property type="entry name" value="Glycosyltransferase_GTB-type"/>
    <property type="match status" value="1"/>
</dbReference>
<dbReference type="Pfam" id="PF13640">
    <property type="entry name" value="2OG-FeII_Oxy_3"/>
    <property type="match status" value="1"/>
</dbReference>
<gene>
    <name evidence="7" type="ORF">KFE25_002970</name>
</gene>
<keyword evidence="3" id="KW-0223">Dioxygenase</keyword>
<evidence type="ECO:0000256" key="2">
    <source>
        <dbReference type="ARBA" id="ARBA00022723"/>
    </source>
</evidence>
<dbReference type="SUPFAM" id="SSF53756">
    <property type="entry name" value="UDP-Glycosyltransferase/glycogen phosphorylase"/>
    <property type="match status" value="1"/>
</dbReference>
<dbReference type="SMART" id="SM00702">
    <property type="entry name" value="P4Hc"/>
    <property type="match status" value="1"/>
</dbReference>
<dbReference type="GO" id="GO:0005506">
    <property type="term" value="F:iron ion binding"/>
    <property type="evidence" value="ECO:0007669"/>
    <property type="project" value="InterPro"/>
</dbReference>
<keyword evidence="4" id="KW-0560">Oxidoreductase</keyword>
<dbReference type="OrthoDB" id="76265at2759"/>
<dbReference type="AlphaFoldDB" id="A0A8J5XET9"/>